<proteinExistence type="predicted"/>
<sequence>MHTWKKVWVVQEKESSMWQDSTESTSSLQTPNSCQSQSKASVMFSMNFAHGSNNFILEQPPVSVFSLRKSNAIDPTQLGQPLEQHNSWCQAVGEVMM</sequence>
<accession>A0A8K1LSB1</accession>
<comment type="caution">
    <text evidence="1">The sequence shown here is derived from an EMBL/GenBank/DDBJ whole genome shotgun (WGS) entry which is preliminary data.</text>
</comment>
<keyword evidence="2" id="KW-1185">Reference proteome</keyword>
<organism evidence="1 2">
    <name type="scientific">Zosterops borbonicus</name>
    <dbReference type="NCBI Taxonomy" id="364589"/>
    <lineage>
        <taxon>Eukaryota</taxon>
        <taxon>Metazoa</taxon>
        <taxon>Chordata</taxon>
        <taxon>Craniata</taxon>
        <taxon>Vertebrata</taxon>
        <taxon>Euteleostomi</taxon>
        <taxon>Archelosauria</taxon>
        <taxon>Archosauria</taxon>
        <taxon>Dinosauria</taxon>
        <taxon>Saurischia</taxon>
        <taxon>Theropoda</taxon>
        <taxon>Coelurosauria</taxon>
        <taxon>Aves</taxon>
        <taxon>Neognathae</taxon>
        <taxon>Neoaves</taxon>
        <taxon>Telluraves</taxon>
        <taxon>Australaves</taxon>
        <taxon>Passeriformes</taxon>
        <taxon>Sylvioidea</taxon>
        <taxon>Zosteropidae</taxon>
        <taxon>Zosterops</taxon>
    </lineage>
</organism>
<evidence type="ECO:0000313" key="2">
    <source>
        <dbReference type="Proteomes" id="UP000796761"/>
    </source>
</evidence>
<evidence type="ECO:0000313" key="1">
    <source>
        <dbReference type="EMBL" id="TRZ24499.1"/>
    </source>
</evidence>
<dbReference type="AlphaFoldDB" id="A0A8K1LSB1"/>
<dbReference type="EMBL" id="SWJQ01000048">
    <property type="protein sequence ID" value="TRZ24499.1"/>
    <property type="molecule type" value="Genomic_DNA"/>
</dbReference>
<protein>
    <submittedName>
        <fullName evidence="1">Uncharacterized protein</fullName>
    </submittedName>
</protein>
<gene>
    <name evidence="1" type="ORF">HGM15179_002706</name>
</gene>
<dbReference type="Proteomes" id="UP000796761">
    <property type="component" value="Unassembled WGS sequence"/>
</dbReference>
<name>A0A8K1LSB1_9PASS</name>
<reference evidence="1" key="1">
    <citation type="submission" date="2019-04" db="EMBL/GenBank/DDBJ databases">
        <title>Genome assembly of Zosterops borbonicus 15179.</title>
        <authorList>
            <person name="Leroy T."/>
            <person name="Anselmetti Y."/>
            <person name="Tilak M.-K."/>
            <person name="Nabholz B."/>
        </authorList>
    </citation>
    <scope>NUCLEOTIDE SEQUENCE</scope>
    <source>
        <strain evidence="1">HGM_15179</strain>
        <tissue evidence="1">Muscle</tissue>
    </source>
</reference>